<dbReference type="InterPro" id="IPR002777">
    <property type="entry name" value="PFD_beta-like"/>
</dbReference>
<proteinExistence type="inferred from homology"/>
<evidence type="ECO:0000313" key="10">
    <source>
        <dbReference type="Proteomes" id="UP000694620"/>
    </source>
</evidence>
<dbReference type="Pfam" id="PF01920">
    <property type="entry name" value="Prefoldin_2"/>
    <property type="match status" value="1"/>
</dbReference>
<evidence type="ECO:0000256" key="7">
    <source>
        <dbReference type="ARBA" id="ARBA00026022"/>
    </source>
</evidence>
<dbReference type="GO" id="GO:0005737">
    <property type="term" value="C:cytoplasm"/>
    <property type="evidence" value="ECO:0007669"/>
    <property type="project" value="UniProtKB-SubCell"/>
</dbReference>
<reference evidence="9" key="2">
    <citation type="submission" date="2025-08" db="UniProtKB">
        <authorList>
            <consortium name="Ensembl"/>
        </authorList>
    </citation>
    <scope>IDENTIFICATION</scope>
</reference>
<dbReference type="OrthoDB" id="20282at2759"/>
<name>A0A8C4X847_ERPCA</name>
<dbReference type="PANTHER" id="PTHR21162:SF0">
    <property type="entry name" value="P53 AND DNA DAMAGE-REGULATED PROTEIN 1"/>
    <property type="match status" value="1"/>
</dbReference>
<reference evidence="9" key="3">
    <citation type="submission" date="2025-09" db="UniProtKB">
        <authorList>
            <consortium name="Ensembl"/>
        </authorList>
    </citation>
    <scope>IDENTIFICATION</scope>
</reference>
<evidence type="ECO:0000256" key="5">
    <source>
        <dbReference type="ARBA" id="ARBA00022490"/>
    </source>
</evidence>
<dbReference type="GeneTree" id="ENSGT00390000013253"/>
<feature type="coiled-coil region" evidence="8">
    <location>
        <begin position="67"/>
        <end position="105"/>
    </location>
</feature>
<protein>
    <recommendedName>
        <fullName evidence="4">p53 and DNA damage-regulated protein 1</fullName>
    </recommendedName>
</protein>
<dbReference type="GO" id="GO:0016272">
    <property type="term" value="C:prefoldin complex"/>
    <property type="evidence" value="ECO:0007669"/>
    <property type="project" value="InterPro"/>
</dbReference>
<reference evidence="9" key="1">
    <citation type="submission" date="2021-06" db="EMBL/GenBank/DDBJ databases">
        <authorList>
            <consortium name="Wellcome Sanger Institute Data Sharing"/>
        </authorList>
    </citation>
    <scope>NUCLEOTIDE SEQUENCE [LARGE SCALE GENOMIC DNA]</scope>
</reference>
<evidence type="ECO:0000256" key="4">
    <source>
        <dbReference type="ARBA" id="ARBA00016313"/>
    </source>
</evidence>
<comment type="subcellular location">
    <subcellularLocation>
        <location evidence="2">Cytoplasm</location>
    </subcellularLocation>
</comment>
<organism evidence="9 10">
    <name type="scientific">Erpetoichthys calabaricus</name>
    <name type="common">Rope fish</name>
    <name type="synonym">Calamoichthys calabaricus</name>
    <dbReference type="NCBI Taxonomy" id="27687"/>
    <lineage>
        <taxon>Eukaryota</taxon>
        <taxon>Metazoa</taxon>
        <taxon>Chordata</taxon>
        <taxon>Craniata</taxon>
        <taxon>Vertebrata</taxon>
        <taxon>Euteleostomi</taxon>
        <taxon>Actinopterygii</taxon>
        <taxon>Polypteriformes</taxon>
        <taxon>Polypteridae</taxon>
        <taxon>Erpetoichthys</taxon>
    </lineage>
</organism>
<dbReference type="GO" id="GO:0006457">
    <property type="term" value="P:protein folding"/>
    <property type="evidence" value="ECO:0007669"/>
    <property type="project" value="InterPro"/>
</dbReference>
<evidence type="ECO:0000256" key="8">
    <source>
        <dbReference type="SAM" id="Coils"/>
    </source>
</evidence>
<keyword evidence="10" id="KW-1185">Reference proteome</keyword>
<dbReference type="GeneID" id="114659376"/>
<accession>A0A8C4X847</accession>
<keyword evidence="6" id="KW-0143">Chaperone</keyword>
<comment type="function">
    <text evidence="1">May play a role in chaperone-mediated protein folding.</text>
</comment>
<dbReference type="AlphaFoldDB" id="A0A8C4X847"/>
<dbReference type="CDD" id="cd22860">
    <property type="entry name" value="PDRG1"/>
    <property type="match status" value="1"/>
</dbReference>
<sequence length="132" mass="15230">MVDQQTVLQFLTEVEEAAEEVLADKQQMIDLDKKRNRNREALRVLQNDGESSKVKMCFGNMFIKLPKEKAIEMIKKDQQQLEQEINTLQNQLTAKVNHLNDLQGKPELKGFNLVPLTKDEMQAVAKVFQRSS</sequence>
<dbReference type="Ensembl" id="ENSECRT00000012772.1">
    <property type="protein sequence ID" value="ENSECRP00000012557.1"/>
    <property type="gene ID" value="ENSECRG00000008369.1"/>
</dbReference>
<dbReference type="CTD" id="81572"/>
<gene>
    <name evidence="9" type="primary">pdrg1</name>
</gene>
<dbReference type="InterPro" id="IPR030482">
    <property type="entry name" value="PDRG1"/>
</dbReference>
<dbReference type="InterPro" id="IPR009053">
    <property type="entry name" value="Prefoldin"/>
</dbReference>
<evidence type="ECO:0000256" key="1">
    <source>
        <dbReference type="ARBA" id="ARBA00003581"/>
    </source>
</evidence>
<comment type="similarity">
    <text evidence="3">Belongs to the prefoldin subunit beta family.</text>
</comment>
<evidence type="ECO:0000256" key="6">
    <source>
        <dbReference type="ARBA" id="ARBA00023186"/>
    </source>
</evidence>
<keyword evidence="5" id="KW-0963">Cytoplasm</keyword>
<keyword evidence="8" id="KW-0175">Coiled coil</keyword>
<dbReference type="Proteomes" id="UP000694620">
    <property type="component" value="Chromosome 10"/>
</dbReference>
<evidence type="ECO:0000256" key="3">
    <source>
        <dbReference type="ARBA" id="ARBA00008045"/>
    </source>
</evidence>
<dbReference type="SUPFAM" id="SSF46579">
    <property type="entry name" value="Prefoldin"/>
    <property type="match status" value="1"/>
</dbReference>
<dbReference type="Gene3D" id="1.10.287.370">
    <property type="match status" value="1"/>
</dbReference>
<evidence type="ECO:0000313" key="9">
    <source>
        <dbReference type="Ensembl" id="ENSECRP00000012557.1"/>
    </source>
</evidence>
<comment type="subunit">
    <text evidence="7">Component of the PAQosome complex which is responsible for the biogenesis of several protein complexes and which consists of R2TP complex members RUVBL1, RUVBL2, RPAP3 and PIH1D1, URI complex members PFDN2, PFDN6, PDRG1, UXT and URI1 as well as ASDURF, POLR2E and DNAAF10/WDR92.</text>
</comment>
<dbReference type="PANTHER" id="PTHR21162">
    <property type="entry name" value="P53 AND DNA DAMAGE-REGULATED PROTEIN"/>
    <property type="match status" value="1"/>
</dbReference>
<dbReference type="RefSeq" id="XP_028667663.1">
    <property type="nucleotide sequence ID" value="XM_028811830.2"/>
</dbReference>
<evidence type="ECO:0000256" key="2">
    <source>
        <dbReference type="ARBA" id="ARBA00004496"/>
    </source>
</evidence>
<dbReference type="GO" id="GO:0051082">
    <property type="term" value="F:unfolded protein binding"/>
    <property type="evidence" value="ECO:0007669"/>
    <property type="project" value="InterPro"/>
</dbReference>